<comment type="caution">
    <text evidence="3">The sequence shown here is derived from an EMBL/GenBank/DDBJ whole genome shotgun (WGS) entry which is preliminary data.</text>
</comment>
<accession>A0A839AJ39</accession>
<dbReference type="PANTHER" id="PTHR13947">
    <property type="entry name" value="GNAT FAMILY N-ACETYLTRANSFERASE"/>
    <property type="match status" value="1"/>
</dbReference>
<name>A0A839AJ39_9HYPH</name>
<dbReference type="SUPFAM" id="SSF55729">
    <property type="entry name" value="Acyl-CoA N-acyltransferases (Nat)"/>
    <property type="match status" value="1"/>
</dbReference>
<dbReference type="InterPro" id="IPR050769">
    <property type="entry name" value="NAT_camello-type"/>
</dbReference>
<evidence type="ECO:0000256" key="1">
    <source>
        <dbReference type="ARBA" id="ARBA00022679"/>
    </source>
</evidence>
<evidence type="ECO:0000313" key="3">
    <source>
        <dbReference type="EMBL" id="MBA5778519.1"/>
    </source>
</evidence>
<dbReference type="RefSeq" id="WP_182166884.1">
    <property type="nucleotide sequence ID" value="NZ_JACFXV010000063.1"/>
</dbReference>
<evidence type="ECO:0000313" key="4">
    <source>
        <dbReference type="Proteomes" id="UP000541109"/>
    </source>
</evidence>
<dbReference type="InterPro" id="IPR016181">
    <property type="entry name" value="Acyl_CoA_acyltransferase"/>
</dbReference>
<gene>
    <name evidence="3" type="ORF">H2509_15430</name>
</gene>
<protein>
    <submittedName>
        <fullName evidence="3">GNAT family N-acetyltransferase</fullName>
    </submittedName>
</protein>
<reference evidence="3 4" key="1">
    <citation type="submission" date="2020-07" db="EMBL/GenBank/DDBJ databases">
        <title>Stappia sp., F7233, whole genome shotgun sequencing project.</title>
        <authorList>
            <person name="Jiang S."/>
            <person name="Liu Z.W."/>
            <person name="Du Z.J."/>
        </authorList>
    </citation>
    <scope>NUCLEOTIDE SEQUENCE [LARGE SCALE GENOMIC DNA]</scope>
    <source>
        <strain evidence="3 4">F7233</strain>
    </source>
</reference>
<dbReference type="InterPro" id="IPR000182">
    <property type="entry name" value="GNAT_dom"/>
</dbReference>
<dbReference type="Proteomes" id="UP000541109">
    <property type="component" value="Unassembled WGS sequence"/>
</dbReference>
<organism evidence="3 4">
    <name type="scientific">Stappia albiluteola</name>
    <dbReference type="NCBI Taxonomy" id="2758565"/>
    <lineage>
        <taxon>Bacteria</taxon>
        <taxon>Pseudomonadati</taxon>
        <taxon>Pseudomonadota</taxon>
        <taxon>Alphaproteobacteria</taxon>
        <taxon>Hyphomicrobiales</taxon>
        <taxon>Stappiaceae</taxon>
        <taxon>Stappia</taxon>
    </lineage>
</organism>
<dbReference type="AlphaFoldDB" id="A0A839AJ39"/>
<dbReference type="GO" id="GO:0008080">
    <property type="term" value="F:N-acetyltransferase activity"/>
    <property type="evidence" value="ECO:0007669"/>
    <property type="project" value="InterPro"/>
</dbReference>
<proteinExistence type="predicted"/>
<dbReference type="PROSITE" id="PS51186">
    <property type="entry name" value="GNAT"/>
    <property type="match status" value="1"/>
</dbReference>
<dbReference type="PANTHER" id="PTHR13947:SF37">
    <property type="entry name" value="LD18367P"/>
    <property type="match status" value="1"/>
</dbReference>
<sequence>MRELNIRPFHPHDTEAVIGLFVAVNRELAPSGSEDAFARYIDLSIAEEMGRLEAYYGERGGSFHVAMFDTGLVGMFGLEPAGPGELELRRMYVAAKVRRTGIAREMLARAEEIARRLGAARLVLSTSELQQAALGFYRSADYILVREEVAETASNKTIGGGIRRFHFEKLLG</sequence>
<evidence type="ECO:0000259" key="2">
    <source>
        <dbReference type="PROSITE" id="PS51186"/>
    </source>
</evidence>
<dbReference type="Gene3D" id="3.40.630.30">
    <property type="match status" value="1"/>
</dbReference>
<dbReference type="Pfam" id="PF00583">
    <property type="entry name" value="Acetyltransf_1"/>
    <property type="match status" value="1"/>
</dbReference>
<dbReference type="CDD" id="cd04301">
    <property type="entry name" value="NAT_SF"/>
    <property type="match status" value="1"/>
</dbReference>
<keyword evidence="1 3" id="KW-0808">Transferase</keyword>
<dbReference type="EMBL" id="JACFXV010000063">
    <property type="protein sequence ID" value="MBA5778519.1"/>
    <property type="molecule type" value="Genomic_DNA"/>
</dbReference>
<feature type="domain" description="N-acetyltransferase" evidence="2">
    <location>
        <begin position="4"/>
        <end position="172"/>
    </location>
</feature>
<keyword evidence="4" id="KW-1185">Reference proteome</keyword>